<feature type="domain" description="Siroheme decarboxylase NirL-like HTH" evidence="7">
    <location>
        <begin position="10"/>
        <end position="52"/>
    </location>
</feature>
<comment type="pathway">
    <text evidence="2">Porphyrin-containing compound metabolism.</text>
</comment>
<dbReference type="RefSeq" id="WP_100667162.1">
    <property type="nucleotide sequence ID" value="NZ_CP024955.1"/>
</dbReference>
<evidence type="ECO:0000313" key="8">
    <source>
        <dbReference type="EMBL" id="ATY84338.1"/>
    </source>
</evidence>
<dbReference type="GO" id="GO:0016829">
    <property type="term" value="F:lyase activity"/>
    <property type="evidence" value="ECO:0007669"/>
    <property type="project" value="UniProtKB-KW"/>
</dbReference>
<dbReference type="EC" id="4.1.1.111" evidence="4"/>
<evidence type="ECO:0000256" key="2">
    <source>
        <dbReference type="ARBA" id="ARBA00023444"/>
    </source>
</evidence>
<feature type="domain" description="Siroheme decarboxylase AsnC-like ligand binding" evidence="6">
    <location>
        <begin position="243"/>
        <end position="327"/>
    </location>
</feature>
<dbReference type="PANTHER" id="PTHR43413">
    <property type="entry name" value="TRANSCRIPTIONAL REGULATOR, ASNC FAMILY"/>
    <property type="match status" value="1"/>
</dbReference>
<reference evidence="9" key="1">
    <citation type="submission" date="2017-11" db="EMBL/GenBank/DDBJ databases">
        <title>Complete Genome Sequence of Kyrpidia sp. Strain EA-1, a thermophilic, hydrogen-oxidizing Bacterium, isolated from the Azores.</title>
        <authorList>
            <person name="Reiner J.E."/>
            <person name="Lapp C.J."/>
            <person name="Bunk B."/>
            <person name="Gescher J."/>
        </authorList>
    </citation>
    <scope>NUCLEOTIDE SEQUENCE [LARGE SCALE GENOMIC DNA]</scope>
    <source>
        <strain evidence="9">EA-1</strain>
    </source>
</reference>
<feature type="domain" description="Siroheme decarboxylase AsnC-like ligand binding" evidence="6">
    <location>
        <begin position="66"/>
        <end position="147"/>
    </location>
</feature>
<evidence type="ECO:0000256" key="5">
    <source>
        <dbReference type="ARBA" id="ARBA00048470"/>
    </source>
</evidence>
<dbReference type="Pfam" id="PF22451">
    <property type="entry name" value="NirdL-like_HTH"/>
    <property type="match status" value="2"/>
</dbReference>
<evidence type="ECO:0000259" key="6">
    <source>
        <dbReference type="Pfam" id="PF17805"/>
    </source>
</evidence>
<dbReference type="KEGG" id="kyr:CVV65_04730"/>
<accession>A0A2K8N4Q4</accession>
<dbReference type="InterPro" id="IPR050684">
    <property type="entry name" value="HTH-Siroheme_Decarb"/>
</dbReference>
<evidence type="ECO:0000256" key="3">
    <source>
        <dbReference type="ARBA" id="ARBA00023457"/>
    </source>
</evidence>
<dbReference type="InterPro" id="IPR053953">
    <property type="entry name" value="NirdL-like_HTH"/>
</dbReference>
<evidence type="ECO:0000256" key="1">
    <source>
        <dbReference type="ARBA" id="ARBA00023239"/>
    </source>
</evidence>
<evidence type="ECO:0000259" key="7">
    <source>
        <dbReference type="Pfam" id="PF22451"/>
    </source>
</evidence>
<dbReference type="OrthoDB" id="9806536at2"/>
<dbReference type="Gene3D" id="1.10.10.10">
    <property type="entry name" value="Winged helix-like DNA-binding domain superfamily/Winged helix DNA-binding domain"/>
    <property type="match status" value="1"/>
</dbReference>
<feature type="domain" description="Siroheme decarboxylase NirL-like HTH" evidence="7">
    <location>
        <begin position="186"/>
        <end position="232"/>
    </location>
</feature>
<protein>
    <recommendedName>
        <fullName evidence="4">siroheme decarboxylase</fullName>
        <ecNumber evidence="4">4.1.1.111</ecNumber>
    </recommendedName>
</protein>
<dbReference type="EMBL" id="CP024955">
    <property type="protein sequence ID" value="ATY84338.1"/>
    <property type="molecule type" value="Genomic_DNA"/>
</dbReference>
<dbReference type="Proteomes" id="UP000231932">
    <property type="component" value="Chromosome"/>
</dbReference>
<gene>
    <name evidence="8" type="ORF">CVV65_04730</name>
</gene>
<comment type="similarity">
    <text evidence="3">Belongs to the Ahb/Nir family.</text>
</comment>
<keyword evidence="9" id="KW-1185">Reference proteome</keyword>
<proteinExistence type="inferred from homology"/>
<evidence type="ECO:0000256" key="4">
    <source>
        <dbReference type="ARBA" id="ARBA00023471"/>
    </source>
</evidence>
<dbReference type="Pfam" id="PF17805">
    <property type="entry name" value="AsnC_trans_reg2"/>
    <property type="match status" value="2"/>
</dbReference>
<organism evidence="8 9">
    <name type="scientific">Kyrpidia spormannii</name>
    <dbReference type="NCBI Taxonomy" id="2055160"/>
    <lineage>
        <taxon>Bacteria</taxon>
        <taxon>Bacillati</taxon>
        <taxon>Bacillota</taxon>
        <taxon>Bacilli</taxon>
        <taxon>Bacillales</taxon>
        <taxon>Alicyclobacillaceae</taxon>
        <taxon>Kyrpidia</taxon>
    </lineage>
</organism>
<dbReference type="AlphaFoldDB" id="A0A2K8N4Q4"/>
<comment type="catalytic activity">
    <reaction evidence="5">
        <text>siroheme + 2 H(+) = 12,18-didecarboxysiroheme + 2 CO2</text>
        <dbReference type="Rhea" id="RHEA:19093"/>
        <dbReference type="ChEBI" id="CHEBI:15378"/>
        <dbReference type="ChEBI" id="CHEBI:16526"/>
        <dbReference type="ChEBI" id="CHEBI:60052"/>
        <dbReference type="ChEBI" id="CHEBI:140497"/>
        <dbReference type="EC" id="4.1.1.111"/>
    </reaction>
</comment>
<dbReference type="Gene3D" id="3.30.70.3460">
    <property type="match status" value="2"/>
</dbReference>
<evidence type="ECO:0000313" key="9">
    <source>
        <dbReference type="Proteomes" id="UP000231932"/>
    </source>
</evidence>
<sequence>MAKFEMDDIDRELLNLIQSSFPLDPEPFRVVGERCGVSQEEALERIQRLKGKVIRQISAIFDTRSLGYRSSLVAARVNPTRLEDAARVFNEHPGVSHNYRRNHEFNLWFTIAVPPDSRIGLERTVQLLGELAGVDSIRMLPTLRLYKIGVQLDVTGKQNVTRKATEAAYSDRDREIPKGQPLTEADKGLIRELQKDIPLVVRPFDPAAKALGIETEALLAGAQSLLDRKLMRRFSAVLHHREAGFRANAMGVWAVPEDRVDEVGAKMASYAAVSHCYLRPTYEDWPYNIFTMVHGRTVKECEAVLGAIAGETGIREMRALYSTKEYKKTRVQYFTPEMEAWEEKYLPRVGLGA</sequence>
<dbReference type="InterPro" id="IPR040523">
    <property type="entry name" value="AsnC_trans_reg2"/>
</dbReference>
<dbReference type="InterPro" id="IPR036388">
    <property type="entry name" value="WH-like_DNA-bd_sf"/>
</dbReference>
<keyword evidence="1" id="KW-0456">Lyase</keyword>
<dbReference type="PANTHER" id="PTHR43413:SF1">
    <property type="entry name" value="SIROHEME DECARBOXYLASE NIRL SUBUNIT"/>
    <property type="match status" value="1"/>
</dbReference>
<name>A0A2K8N4Q4_9BACL</name>